<gene>
    <name evidence="4" type="ORF">ADUPG1_009646</name>
</gene>
<accession>A0ABQ5KWE2</accession>
<keyword evidence="5" id="KW-1185">Reference proteome</keyword>
<name>A0ABQ5KWE2_9EUKA</name>
<feature type="region of interest" description="Disordered" evidence="1">
    <location>
        <begin position="190"/>
        <end position="212"/>
    </location>
</feature>
<keyword evidence="2" id="KW-1133">Transmembrane helix</keyword>
<keyword evidence="2" id="KW-0472">Membrane</keyword>
<dbReference type="SUPFAM" id="SSF54236">
    <property type="entry name" value="Ubiquitin-like"/>
    <property type="match status" value="1"/>
</dbReference>
<keyword evidence="2" id="KW-0812">Transmembrane</keyword>
<feature type="compositionally biased region" description="Basic and acidic residues" evidence="1">
    <location>
        <begin position="85"/>
        <end position="94"/>
    </location>
</feature>
<dbReference type="Pfam" id="PF00240">
    <property type="entry name" value="ubiquitin"/>
    <property type="match status" value="1"/>
</dbReference>
<comment type="caution">
    <text evidence="4">The sequence shown here is derived from an EMBL/GenBank/DDBJ whole genome shotgun (WGS) entry which is preliminary data.</text>
</comment>
<proteinExistence type="predicted"/>
<dbReference type="Gene3D" id="3.10.20.90">
    <property type="entry name" value="Phosphatidylinositol 3-kinase Catalytic Subunit, Chain A, domain 1"/>
    <property type="match status" value="1"/>
</dbReference>
<feature type="transmembrane region" description="Helical" evidence="2">
    <location>
        <begin position="338"/>
        <end position="364"/>
    </location>
</feature>
<evidence type="ECO:0000256" key="1">
    <source>
        <dbReference type="SAM" id="MobiDB-lite"/>
    </source>
</evidence>
<feature type="region of interest" description="Disordered" evidence="1">
    <location>
        <begin position="83"/>
        <end position="104"/>
    </location>
</feature>
<evidence type="ECO:0000256" key="2">
    <source>
        <dbReference type="SAM" id="Phobius"/>
    </source>
</evidence>
<evidence type="ECO:0000313" key="5">
    <source>
        <dbReference type="Proteomes" id="UP001057375"/>
    </source>
</evidence>
<dbReference type="PROSITE" id="PS50053">
    <property type="entry name" value="UBIQUITIN_2"/>
    <property type="match status" value="1"/>
</dbReference>
<dbReference type="EMBL" id="BQXS01011290">
    <property type="protein sequence ID" value="GKT36739.1"/>
    <property type="molecule type" value="Genomic_DNA"/>
</dbReference>
<sequence>MKIRLLISIDSSQHEIDISETTSPKDLEEFIKNDLGYTDKAIRILFQGRSLSGSSTLSSLGVHDNDLLQIILFDVAPQQQHRTRVISDDSRSDEQSESEDEERARGLEALLEAGVPPGEVLAHRCNLILRVTILSHSESQPASRALRLFSLNSAHVGDSLEACAGILHELYRDERRNMFDAGNTQIDISGGEEEEEEGVLGDSEGEEGIETSSVRATIQPQTTSTHPRSYQSQDGVGTDLDFFPNLSPSGRPLEQRIIDLEERWLNGDELDLPGLPRVPGQDQLAMGNGLIGLMAENNDFEPFMAMWKTMALIAIGMVLSFVLGTTILPLLFAKGIPLMLRVGFVAGVFANIIVGSCLSVSTAFY</sequence>
<protein>
    <recommendedName>
        <fullName evidence="3">Ubiquitin-like domain-containing protein</fullName>
    </recommendedName>
</protein>
<organism evidence="4 5">
    <name type="scientific">Aduncisulcus paluster</name>
    <dbReference type="NCBI Taxonomy" id="2918883"/>
    <lineage>
        <taxon>Eukaryota</taxon>
        <taxon>Metamonada</taxon>
        <taxon>Carpediemonas-like organisms</taxon>
        <taxon>Aduncisulcus</taxon>
    </lineage>
</organism>
<reference evidence="4" key="1">
    <citation type="submission" date="2022-03" db="EMBL/GenBank/DDBJ databases">
        <title>Draft genome sequence of Aduncisulcus paluster, a free-living microaerophilic Fornicata.</title>
        <authorList>
            <person name="Yuyama I."/>
            <person name="Kume K."/>
            <person name="Tamura T."/>
            <person name="Inagaki Y."/>
            <person name="Hashimoto T."/>
        </authorList>
    </citation>
    <scope>NUCLEOTIDE SEQUENCE</scope>
    <source>
        <strain evidence="4">NY0171</strain>
    </source>
</reference>
<dbReference type="InterPro" id="IPR000626">
    <property type="entry name" value="Ubiquitin-like_dom"/>
</dbReference>
<feature type="domain" description="Ubiquitin-like" evidence="3">
    <location>
        <begin position="1"/>
        <end position="72"/>
    </location>
</feature>
<feature type="compositionally biased region" description="Acidic residues" evidence="1">
    <location>
        <begin position="190"/>
        <end position="209"/>
    </location>
</feature>
<evidence type="ECO:0000259" key="3">
    <source>
        <dbReference type="PROSITE" id="PS50053"/>
    </source>
</evidence>
<feature type="transmembrane region" description="Helical" evidence="2">
    <location>
        <begin position="310"/>
        <end position="332"/>
    </location>
</feature>
<dbReference type="InterPro" id="IPR029071">
    <property type="entry name" value="Ubiquitin-like_domsf"/>
</dbReference>
<evidence type="ECO:0000313" key="4">
    <source>
        <dbReference type="EMBL" id="GKT36739.1"/>
    </source>
</evidence>
<dbReference type="Proteomes" id="UP001057375">
    <property type="component" value="Unassembled WGS sequence"/>
</dbReference>